<accession>A0AAU8PB30</accession>
<sequence>MADRKLIKERGRRWQISRPAAFKFQYRKGEPLCKSLWEC</sequence>
<dbReference type="AlphaFoldDB" id="A0AAU8PB30"/>
<dbReference type="EMBL" id="CP002770">
    <property type="protein sequence ID" value="AEG15168.1"/>
    <property type="molecule type" value="Genomic_DNA"/>
</dbReference>
<dbReference type="KEGG" id="dku:Desku_1588"/>
<organism evidence="1 2">
    <name type="scientific">Desulfofundulus kuznetsovii (strain DSM 6115 / VKM B-1805 / 17)</name>
    <name type="common">Desulfotomaculum kuznetsovii</name>
    <dbReference type="NCBI Taxonomy" id="760568"/>
    <lineage>
        <taxon>Bacteria</taxon>
        <taxon>Bacillati</taxon>
        <taxon>Bacillota</taxon>
        <taxon>Clostridia</taxon>
        <taxon>Eubacteriales</taxon>
        <taxon>Peptococcaceae</taxon>
        <taxon>Desulfofundulus</taxon>
    </lineage>
</organism>
<evidence type="ECO:0000313" key="1">
    <source>
        <dbReference type="EMBL" id="AEG15168.1"/>
    </source>
</evidence>
<dbReference type="Proteomes" id="UP000009229">
    <property type="component" value="Chromosome"/>
</dbReference>
<keyword evidence="2" id="KW-1185">Reference proteome</keyword>
<reference evidence="2" key="1">
    <citation type="submission" date="2011-05" db="EMBL/GenBank/DDBJ databases">
        <title>Complete sequence of Desulfotomaculum kuznetsovii DSM 6115.</title>
        <authorList>
            <person name="Lucas S."/>
            <person name="Han J."/>
            <person name="Lapidus A."/>
            <person name="Cheng J.-F."/>
            <person name="Goodwin L."/>
            <person name="Pitluck S."/>
            <person name="Peters L."/>
            <person name="Mikhailova N."/>
            <person name="Lu M."/>
            <person name="Saunders E."/>
            <person name="Han C."/>
            <person name="Tapia R."/>
            <person name="Land M."/>
            <person name="Hauser L."/>
            <person name="Kyrpides N."/>
            <person name="Ivanova N."/>
            <person name="Pagani I."/>
            <person name="Nazina T."/>
            <person name="Ivanova A."/>
            <person name="Parshina S."/>
            <person name="Kuever J."/>
            <person name="Muyzer G."/>
            <person name="Plugge C."/>
            <person name="Stams A."/>
            <person name="Woyke T."/>
        </authorList>
    </citation>
    <scope>NUCLEOTIDE SEQUENCE [LARGE SCALE GENOMIC DNA]</scope>
    <source>
        <strain evidence="2">DSM 6115 / VKM B-1805 / 17</strain>
    </source>
</reference>
<name>A0AAU8PB30_DESK7</name>
<protein>
    <submittedName>
        <fullName evidence="1">Uncharacterized protein</fullName>
    </submittedName>
</protein>
<proteinExistence type="predicted"/>
<evidence type="ECO:0000313" key="2">
    <source>
        <dbReference type="Proteomes" id="UP000009229"/>
    </source>
</evidence>
<gene>
    <name evidence="1" type="ordered locus">Desku_1588</name>
</gene>